<dbReference type="Pfam" id="PF00067">
    <property type="entry name" value="p450"/>
    <property type="match status" value="1"/>
</dbReference>
<protein>
    <submittedName>
        <fullName evidence="3">Cytochrome P450</fullName>
    </submittedName>
</protein>
<dbReference type="PANTHER" id="PTHR46696:SF1">
    <property type="entry name" value="CYTOCHROME P450 YJIB-RELATED"/>
    <property type="match status" value="1"/>
</dbReference>
<evidence type="ECO:0000256" key="2">
    <source>
        <dbReference type="RuleBase" id="RU000461"/>
    </source>
</evidence>
<dbReference type="InterPro" id="IPR001128">
    <property type="entry name" value="Cyt_P450"/>
</dbReference>
<sequence length="366" mass="40206">MTITVADPYPDYRRLREAAPVRQAGDTWWAYGWDEVNAVLTDRRFGRCPPGGGSAVPIPPQYATLHHVVANWLVFLDPPEHTAARSRVAGLFTPARVAALRPRIEELVDELLAGLADRPVADLVADFAAPLPIRVIADVLEVPAGEHRWLRERAVALQQANSSHHGDGYPAAERAARELSAFFAIEAGHLDVPTAVHLLTAGHETTTNLIAKSVLALQRHPEVRAELSAEPRLMPQAVEELVRYDGPVQLVRRRAQQDVRIGGRHVAAGSGVVLVLGSADRDPARFTDPDRLDIHRTPLRHAGFGLGAHYCLGAQLARLEAEIALTALLRRLPRLRLAEDPVPYAEDLVFHGPSRLLVHPSRSTRR</sequence>
<dbReference type="PRINTS" id="PR00359">
    <property type="entry name" value="BP450"/>
</dbReference>
<dbReference type="Proteomes" id="UP000619479">
    <property type="component" value="Unassembled WGS sequence"/>
</dbReference>
<evidence type="ECO:0000313" key="3">
    <source>
        <dbReference type="EMBL" id="GID68180.1"/>
    </source>
</evidence>
<dbReference type="RefSeq" id="WP_203746920.1">
    <property type="nucleotide sequence ID" value="NZ_BAAAUC010000055.1"/>
</dbReference>
<keyword evidence="2" id="KW-0479">Metal-binding</keyword>
<evidence type="ECO:0000256" key="1">
    <source>
        <dbReference type="ARBA" id="ARBA00010617"/>
    </source>
</evidence>
<comment type="similarity">
    <text evidence="1 2">Belongs to the cytochrome P450 family.</text>
</comment>
<keyword evidence="2" id="KW-0503">Monooxygenase</keyword>
<dbReference type="CDD" id="cd20625">
    <property type="entry name" value="CYP164-like"/>
    <property type="match status" value="1"/>
</dbReference>
<gene>
    <name evidence="3" type="ORF">Acy02nite_60610</name>
</gene>
<dbReference type="GO" id="GO:0004497">
    <property type="term" value="F:monooxygenase activity"/>
    <property type="evidence" value="ECO:0007669"/>
    <property type="project" value="UniProtKB-KW"/>
</dbReference>
<evidence type="ECO:0000313" key="4">
    <source>
        <dbReference type="Proteomes" id="UP000619479"/>
    </source>
</evidence>
<dbReference type="EMBL" id="BOMH01000045">
    <property type="protein sequence ID" value="GID68180.1"/>
    <property type="molecule type" value="Genomic_DNA"/>
</dbReference>
<accession>A0A919M3D6</accession>
<dbReference type="InterPro" id="IPR036396">
    <property type="entry name" value="Cyt_P450_sf"/>
</dbReference>
<name>A0A919M3D6_9ACTN</name>
<proteinExistence type="inferred from homology"/>
<keyword evidence="2" id="KW-0408">Iron</keyword>
<dbReference type="Gene3D" id="1.10.630.10">
    <property type="entry name" value="Cytochrome P450"/>
    <property type="match status" value="2"/>
</dbReference>
<dbReference type="SUPFAM" id="SSF48264">
    <property type="entry name" value="Cytochrome P450"/>
    <property type="match status" value="1"/>
</dbReference>
<dbReference type="PROSITE" id="PS00086">
    <property type="entry name" value="CYTOCHROME_P450"/>
    <property type="match status" value="1"/>
</dbReference>
<dbReference type="InterPro" id="IPR002397">
    <property type="entry name" value="Cyt_P450_B"/>
</dbReference>
<dbReference type="GO" id="GO:0016705">
    <property type="term" value="F:oxidoreductase activity, acting on paired donors, with incorporation or reduction of molecular oxygen"/>
    <property type="evidence" value="ECO:0007669"/>
    <property type="project" value="InterPro"/>
</dbReference>
<dbReference type="PANTHER" id="PTHR46696">
    <property type="entry name" value="P450, PUTATIVE (EUROFUNG)-RELATED"/>
    <property type="match status" value="1"/>
</dbReference>
<dbReference type="InterPro" id="IPR017972">
    <property type="entry name" value="Cyt_P450_CS"/>
</dbReference>
<comment type="caution">
    <text evidence="3">The sequence shown here is derived from an EMBL/GenBank/DDBJ whole genome shotgun (WGS) entry which is preliminary data.</text>
</comment>
<dbReference type="GO" id="GO:0020037">
    <property type="term" value="F:heme binding"/>
    <property type="evidence" value="ECO:0007669"/>
    <property type="project" value="InterPro"/>
</dbReference>
<dbReference type="GO" id="GO:0005506">
    <property type="term" value="F:iron ion binding"/>
    <property type="evidence" value="ECO:0007669"/>
    <property type="project" value="InterPro"/>
</dbReference>
<keyword evidence="4" id="KW-1185">Reference proteome</keyword>
<organism evidence="3 4">
    <name type="scientific">Actinoplanes cyaneus</name>
    <dbReference type="NCBI Taxonomy" id="52696"/>
    <lineage>
        <taxon>Bacteria</taxon>
        <taxon>Bacillati</taxon>
        <taxon>Actinomycetota</taxon>
        <taxon>Actinomycetes</taxon>
        <taxon>Micromonosporales</taxon>
        <taxon>Micromonosporaceae</taxon>
        <taxon>Actinoplanes</taxon>
    </lineage>
</organism>
<dbReference type="AlphaFoldDB" id="A0A919M3D6"/>
<reference evidence="3" key="1">
    <citation type="submission" date="2021-01" db="EMBL/GenBank/DDBJ databases">
        <title>Whole genome shotgun sequence of Actinoplanes cyaneus NBRC 14990.</title>
        <authorList>
            <person name="Komaki H."/>
            <person name="Tamura T."/>
        </authorList>
    </citation>
    <scope>NUCLEOTIDE SEQUENCE</scope>
    <source>
        <strain evidence="3">NBRC 14990</strain>
    </source>
</reference>
<keyword evidence="2" id="KW-0349">Heme</keyword>
<keyword evidence="2" id="KW-0560">Oxidoreductase</keyword>